<evidence type="ECO:0000256" key="8">
    <source>
        <dbReference type="ARBA" id="ARBA00022960"/>
    </source>
</evidence>
<dbReference type="GO" id="GO:0009252">
    <property type="term" value="P:peptidoglycan biosynthetic process"/>
    <property type="evidence" value="ECO:0007669"/>
    <property type="project" value="UniProtKB-KW"/>
</dbReference>
<dbReference type="GO" id="GO:0071555">
    <property type="term" value="P:cell wall organization"/>
    <property type="evidence" value="ECO:0007669"/>
    <property type="project" value="UniProtKB-KW"/>
</dbReference>
<dbReference type="GO" id="GO:0046677">
    <property type="term" value="P:response to antibiotic"/>
    <property type="evidence" value="ECO:0007669"/>
    <property type="project" value="UniProtKB-UniRule"/>
</dbReference>
<dbReference type="AlphaFoldDB" id="A0A0B5KGX3"/>
<dbReference type="EMBL" id="KF831414">
    <property type="protein sequence ID" value="AJG37920.1"/>
    <property type="molecule type" value="Genomic_DNA"/>
</dbReference>
<feature type="transmembrane region" description="Helical" evidence="17">
    <location>
        <begin position="88"/>
        <end position="107"/>
    </location>
</feature>
<feature type="transmembrane region" description="Helical" evidence="17">
    <location>
        <begin position="188"/>
        <end position="208"/>
    </location>
</feature>
<evidence type="ECO:0000256" key="7">
    <source>
        <dbReference type="ARBA" id="ARBA00022801"/>
    </source>
</evidence>
<evidence type="ECO:0000256" key="1">
    <source>
        <dbReference type="ARBA" id="ARBA00004651"/>
    </source>
</evidence>
<comment type="subcellular location">
    <subcellularLocation>
        <location evidence="1 17">Cell membrane</location>
        <topology evidence="1 17">Multi-pass membrane protein</topology>
    </subcellularLocation>
</comment>
<keyword evidence="13 17" id="KW-0961">Cell wall biogenesis/degradation</keyword>
<evidence type="ECO:0000256" key="16">
    <source>
        <dbReference type="ARBA" id="ARBA00047594"/>
    </source>
</evidence>
<comment type="similarity">
    <text evidence="2 17">Belongs to the UppP family.</text>
</comment>
<dbReference type="GO" id="GO:0008360">
    <property type="term" value="P:regulation of cell shape"/>
    <property type="evidence" value="ECO:0007669"/>
    <property type="project" value="UniProtKB-KW"/>
</dbReference>
<dbReference type="GO" id="GO:0005886">
    <property type="term" value="C:plasma membrane"/>
    <property type="evidence" value="ECO:0007669"/>
    <property type="project" value="UniProtKB-SubCell"/>
</dbReference>
<keyword evidence="5 17" id="KW-1003">Cell membrane</keyword>
<evidence type="ECO:0000256" key="11">
    <source>
        <dbReference type="ARBA" id="ARBA00023136"/>
    </source>
</evidence>
<keyword evidence="9 17" id="KW-0573">Peptidoglycan synthesis</keyword>
<keyword evidence="11 17" id="KW-0472">Membrane</keyword>
<comment type="function">
    <text evidence="17">Catalyzes the dephosphorylation of undecaprenyl diphosphate (UPP). Confers resistance to bacitracin.</text>
</comment>
<evidence type="ECO:0000256" key="17">
    <source>
        <dbReference type="HAMAP-Rule" id="MF_01006"/>
    </source>
</evidence>
<evidence type="ECO:0000313" key="18">
    <source>
        <dbReference type="EMBL" id="AJG37920.1"/>
    </source>
</evidence>
<evidence type="ECO:0000256" key="14">
    <source>
        <dbReference type="ARBA" id="ARBA00032707"/>
    </source>
</evidence>
<evidence type="ECO:0000256" key="9">
    <source>
        <dbReference type="ARBA" id="ARBA00022984"/>
    </source>
</evidence>
<evidence type="ECO:0000256" key="12">
    <source>
        <dbReference type="ARBA" id="ARBA00023251"/>
    </source>
</evidence>
<dbReference type="Pfam" id="PF02673">
    <property type="entry name" value="BacA"/>
    <property type="match status" value="1"/>
</dbReference>
<accession>A0A0B5KGX3</accession>
<gene>
    <name evidence="17" type="primary">uppP</name>
</gene>
<feature type="transmembrane region" description="Helical" evidence="17">
    <location>
        <begin position="119"/>
        <end position="136"/>
    </location>
</feature>
<dbReference type="PANTHER" id="PTHR30622">
    <property type="entry name" value="UNDECAPRENYL-DIPHOSPHATASE"/>
    <property type="match status" value="1"/>
</dbReference>
<keyword evidence="12 17" id="KW-0046">Antibiotic resistance</keyword>
<evidence type="ECO:0000256" key="4">
    <source>
        <dbReference type="ARBA" id="ARBA00021581"/>
    </source>
</evidence>
<evidence type="ECO:0000256" key="3">
    <source>
        <dbReference type="ARBA" id="ARBA00012374"/>
    </source>
</evidence>
<evidence type="ECO:0000256" key="13">
    <source>
        <dbReference type="ARBA" id="ARBA00023316"/>
    </source>
</evidence>
<dbReference type="GO" id="GO:0050380">
    <property type="term" value="F:undecaprenyl-diphosphatase activity"/>
    <property type="evidence" value="ECO:0007669"/>
    <property type="project" value="UniProtKB-UniRule"/>
</dbReference>
<evidence type="ECO:0000256" key="5">
    <source>
        <dbReference type="ARBA" id="ARBA00022475"/>
    </source>
</evidence>
<evidence type="ECO:0000256" key="6">
    <source>
        <dbReference type="ARBA" id="ARBA00022692"/>
    </source>
</evidence>
<evidence type="ECO:0000256" key="15">
    <source>
        <dbReference type="ARBA" id="ARBA00032932"/>
    </source>
</evidence>
<name>A0A0B5KGX3_9FIRM</name>
<dbReference type="HAMAP" id="MF_01006">
    <property type="entry name" value="Undec_diphosphatase"/>
    <property type="match status" value="1"/>
</dbReference>
<feature type="transmembrane region" description="Helical" evidence="17">
    <location>
        <begin position="220"/>
        <end position="239"/>
    </location>
</feature>
<evidence type="ECO:0000256" key="10">
    <source>
        <dbReference type="ARBA" id="ARBA00022989"/>
    </source>
</evidence>
<feature type="transmembrane region" description="Helical" evidence="17">
    <location>
        <begin position="251"/>
        <end position="269"/>
    </location>
</feature>
<keyword evidence="8 17" id="KW-0133">Cell shape</keyword>
<dbReference type="PANTHER" id="PTHR30622:SF2">
    <property type="entry name" value="UNDECAPRENYL-DIPHOSPHATASE"/>
    <property type="match status" value="1"/>
</dbReference>
<feature type="transmembrane region" description="Helical" evidence="17">
    <location>
        <begin position="43"/>
        <end position="62"/>
    </location>
</feature>
<keyword evidence="7 17" id="KW-0378">Hydrolase</keyword>
<proteinExistence type="inferred from homology"/>
<comment type="catalytic activity">
    <reaction evidence="16 17">
        <text>di-trans,octa-cis-undecaprenyl diphosphate + H2O = di-trans,octa-cis-undecaprenyl phosphate + phosphate + H(+)</text>
        <dbReference type="Rhea" id="RHEA:28094"/>
        <dbReference type="ChEBI" id="CHEBI:15377"/>
        <dbReference type="ChEBI" id="CHEBI:15378"/>
        <dbReference type="ChEBI" id="CHEBI:43474"/>
        <dbReference type="ChEBI" id="CHEBI:58405"/>
        <dbReference type="ChEBI" id="CHEBI:60392"/>
        <dbReference type="EC" id="3.6.1.27"/>
    </reaction>
</comment>
<sequence>MNIILLLKYLFLGFIQGFTEPLPISSSGHLVLFQELLSLSIEDLNFEIIVNLGSLFAIVFLFRHDLWRLIKHDILFLKTRRDEYKQDFIYSFLLVLAVIPAGIVGLLLKDWIEDTFKNVLSVGLSLLVTAIALYFVQKESTENTKEVISTKDAITIGLFQVFSLLPGISRSGSTMVGGLSRKIKFEDVMRFSFLLYIPISLATMVLAVRDIDTSTVFITGYLGAFLVSIVTTYFAVLWFFRLVRKGNLKYFAYYCLVVGFLAIGYVFIVEVI</sequence>
<evidence type="ECO:0000256" key="2">
    <source>
        <dbReference type="ARBA" id="ARBA00010621"/>
    </source>
</evidence>
<dbReference type="EC" id="3.6.1.27" evidence="3 17"/>
<organism evidence="18">
    <name type="scientific">Firmicutes bacterium enrichment culture clone fosmid MGS-M1</name>
    <dbReference type="NCBI Taxonomy" id="1549348"/>
    <lineage>
        <taxon>Bacteria</taxon>
        <taxon>Bacillati</taxon>
        <taxon>Bacillota</taxon>
        <taxon>environmental samples</taxon>
    </lineage>
</organism>
<keyword evidence="10 17" id="KW-1133">Transmembrane helix</keyword>
<protein>
    <recommendedName>
        <fullName evidence="4 17">Undecaprenyl-diphosphatase</fullName>
        <ecNumber evidence="3 17">3.6.1.27</ecNumber>
    </recommendedName>
    <alternativeName>
        <fullName evidence="15 17">Bacitracin resistance protein</fullName>
    </alternativeName>
    <alternativeName>
        <fullName evidence="14 17">Undecaprenyl pyrophosphate phosphatase</fullName>
    </alternativeName>
</protein>
<comment type="miscellaneous">
    <text evidence="17">Bacitracin is thought to be involved in the inhibition of peptidoglycan synthesis by sequestering undecaprenyl diphosphate, thereby reducing the pool of lipid carrier available.</text>
</comment>
<dbReference type="InterPro" id="IPR003824">
    <property type="entry name" value="UppP"/>
</dbReference>
<reference evidence="18" key="1">
    <citation type="journal article" date="2015" name="Environ. Microbiol.">
        <title>Pressure adaptation is linked to thermal adaptation in salt-saturated marine habitats.</title>
        <authorList>
            <consortium name="The MAMBA Consortium"/>
            <person name="Alcaide M."/>
            <person name="Stogios P.J."/>
            <person name="Lafraya A."/>
            <person name="Tchigvintsev A."/>
            <person name="Flick R."/>
            <person name="Bargiela R."/>
            <person name="Chernikova T.N."/>
            <person name="Reva O.N."/>
            <person name="Hai T."/>
            <person name="Leggewie C.C."/>
            <person name="Katzke N."/>
            <person name="La Cono V."/>
            <person name="Matesanz R."/>
            <person name="Jebbar M."/>
            <person name="Jaeger K.E."/>
            <person name="Yakimov M.M."/>
            <person name="Yakunin A.F."/>
            <person name="Golyshin P.N."/>
            <person name="Golyshina O.V."/>
            <person name="Savchenko A."/>
            <person name="Ferrer M."/>
        </authorList>
    </citation>
    <scope>NUCLEOTIDE SEQUENCE</scope>
</reference>
<keyword evidence="6 17" id="KW-0812">Transmembrane</keyword>